<reference evidence="1" key="1">
    <citation type="submission" date="2023-07" db="EMBL/GenBank/DDBJ databases">
        <title>draft genome sequence of fig (Ficus carica).</title>
        <authorList>
            <person name="Takahashi T."/>
            <person name="Nishimura K."/>
        </authorList>
    </citation>
    <scope>NUCLEOTIDE SEQUENCE</scope>
</reference>
<dbReference type="EMBL" id="BTGU01004963">
    <property type="protein sequence ID" value="GMN34424.1"/>
    <property type="molecule type" value="Genomic_DNA"/>
</dbReference>
<keyword evidence="2" id="KW-1185">Reference proteome</keyword>
<gene>
    <name evidence="1" type="ORF">TIFTF001_046811</name>
</gene>
<organism evidence="1 2">
    <name type="scientific">Ficus carica</name>
    <name type="common">Common fig</name>
    <dbReference type="NCBI Taxonomy" id="3494"/>
    <lineage>
        <taxon>Eukaryota</taxon>
        <taxon>Viridiplantae</taxon>
        <taxon>Streptophyta</taxon>
        <taxon>Embryophyta</taxon>
        <taxon>Tracheophyta</taxon>
        <taxon>Spermatophyta</taxon>
        <taxon>Magnoliopsida</taxon>
        <taxon>eudicotyledons</taxon>
        <taxon>Gunneridae</taxon>
        <taxon>Pentapetalae</taxon>
        <taxon>rosids</taxon>
        <taxon>fabids</taxon>
        <taxon>Rosales</taxon>
        <taxon>Moraceae</taxon>
        <taxon>Ficeae</taxon>
        <taxon>Ficus</taxon>
    </lineage>
</organism>
<comment type="caution">
    <text evidence="1">The sequence shown here is derived from an EMBL/GenBank/DDBJ whole genome shotgun (WGS) entry which is preliminary data.</text>
</comment>
<sequence>MHISFLGSNNFLFAGRSNWQGSHQHAQTSVAVLYIPTRNYFLQQQQFLVPDHSPHAVLVFVIPVIINLIQLKSQFKGNPPLDANAVTMWFNILCLLPYCVWY</sequence>
<name>A0AA87ZCI1_FICCA</name>
<dbReference type="Gramene" id="FCD_00034293-RA">
    <property type="protein sequence ID" value="FCD_00034293-RA:cds"/>
    <property type="gene ID" value="FCD_00034293"/>
</dbReference>
<accession>A0AA87ZCI1</accession>
<protein>
    <submittedName>
        <fullName evidence="1">Uncharacterized protein</fullName>
    </submittedName>
</protein>
<evidence type="ECO:0000313" key="1">
    <source>
        <dbReference type="EMBL" id="GMN34424.1"/>
    </source>
</evidence>
<dbReference type="AlphaFoldDB" id="A0AA87ZCI1"/>
<evidence type="ECO:0000313" key="2">
    <source>
        <dbReference type="Proteomes" id="UP001187192"/>
    </source>
</evidence>
<dbReference type="Proteomes" id="UP001187192">
    <property type="component" value="Unassembled WGS sequence"/>
</dbReference>
<proteinExistence type="predicted"/>